<organism evidence="1 2">
    <name type="scientific">Hyalangium rubrum</name>
    <dbReference type="NCBI Taxonomy" id="3103134"/>
    <lineage>
        <taxon>Bacteria</taxon>
        <taxon>Pseudomonadati</taxon>
        <taxon>Myxococcota</taxon>
        <taxon>Myxococcia</taxon>
        <taxon>Myxococcales</taxon>
        <taxon>Cystobacterineae</taxon>
        <taxon>Archangiaceae</taxon>
        <taxon>Hyalangium</taxon>
    </lineage>
</organism>
<accession>A0ABU5GXW3</accession>
<evidence type="ECO:0000313" key="2">
    <source>
        <dbReference type="Proteomes" id="UP001291309"/>
    </source>
</evidence>
<name>A0ABU5GXW3_9BACT</name>
<comment type="caution">
    <text evidence="1">The sequence shown here is derived from an EMBL/GenBank/DDBJ whole genome shotgun (WGS) entry which is preliminary data.</text>
</comment>
<reference evidence="1 2" key="1">
    <citation type="submission" date="2023-12" db="EMBL/GenBank/DDBJ databases">
        <title>the genome sequence of Hyalangium sp. s54d21.</title>
        <authorList>
            <person name="Zhang X."/>
        </authorList>
    </citation>
    <scope>NUCLEOTIDE SEQUENCE [LARGE SCALE GENOMIC DNA]</scope>
    <source>
        <strain evidence="2">s54d21</strain>
    </source>
</reference>
<dbReference type="RefSeq" id="WP_321544416.1">
    <property type="nucleotide sequence ID" value="NZ_JAXIVS010000001.1"/>
</dbReference>
<protein>
    <submittedName>
        <fullName evidence="1">Uncharacterized protein</fullName>
    </submittedName>
</protein>
<keyword evidence="2" id="KW-1185">Reference proteome</keyword>
<evidence type="ECO:0000313" key="1">
    <source>
        <dbReference type="EMBL" id="MDY7225712.1"/>
    </source>
</evidence>
<gene>
    <name evidence="1" type="ORF">SYV04_04925</name>
</gene>
<proteinExistence type="predicted"/>
<dbReference type="Proteomes" id="UP001291309">
    <property type="component" value="Unassembled WGS sequence"/>
</dbReference>
<dbReference type="EMBL" id="JAXIVS010000001">
    <property type="protein sequence ID" value="MDY7225712.1"/>
    <property type="molecule type" value="Genomic_DNA"/>
</dbReference>
<sequence length="60" mass="7155">MKEEVNPEDVSLMGIWAWWWIRSRKPGTRIEIPPMPPLEEWPKEILETLKRISGKTIVKK</sequence>